<dbReference type="GO" id="GO:0003968">
    <property type="term" value="F:RNA-directed RNA polymerase activity"/>
    <property type="evidence" value="ECO:0007669"/>
    <property type="project" value="UniProtKB-KW"/>
</dbReference>
<dbReference type="InterPro" id="IPR007094">
    <property type="entry name" value="RNA-dir_pol_PSvirus"/>
</dbReference>
<dbReference type="InterPro" id="IPR001205">
    <property type="entry name" value="RNA-dir_pol_C"/>
</dbReference>
<keyword evidence="1" id="KW-0696">RNA-directed RNA polymerase</keyword>
<dbReference type="InterPro" id="IPR043128">
    <property type="entry name" value="Rev_trsase/Diguanyl_cyclase"/>
</dbReference>
<evidence type="ECO:0000256" key="1">
    <source>
        <dbReference type="ARBA" id="ARBA00022484"/>
    </source>
</evidence>
<dbReference type="Pfam" id="PF00680">
    <property type="entry name" value="RdRP_1"/>
    <property type="match status" value="1"/>
</dbReference>
<dbReference type="SUPFAM" id="SSF56672">
    <property type="entry name" value="DNA/RNA polymerases"/>
    <property type="match status" value="1"/>
</dbReference>
<dbReference type="GO" id="GO:0000166">
    <property type="term" value="F:nucleotide binding"/>
    <property type="evidence" value="ECO:0007669"/>
    <property type="project" value="UniProtKB-KW"/>
</dbReference>
<organism evidence="7">
    <name type="scientific">Purpureocillium lilacinum nonsegmented virus 1</name>
    <dbReference type="NCBI Taxonomy" id="1898954"/>
    <lineage>
        <taxon>Viruses</taxon>
        <taxon>Riboviria</taxon>
        <taxon>Orthornavirae</taxon>
        <taxon>Pisuviricota</taxon>
        <taxon>Duplopiviricetes</taxon>
        <taxon>Durnavirales</taxon>
        <taxon>Partitiviridae</taxon>
    </lineage>
</organism>
<protein>
    <submittedName>
        <fullName evidence="7">Fusion protein</fullName>
    </submittedName>
</protein>
<keyword evidence="3" id="KW-0548">Nucleotidyltransferase</keyword>
<evidence type="ECO:0000256" key="3">
    <source>
        <dbReference type="ARBA" id="ARBA00022695"/>
    </source>
</evidence>
<proteinExistence type="predicted"/>
<keyword evidence="4" id="KW-0547">Nucleotide-binding</keyword>
<dbReference type="GO" id="GO:0003723">
    <property type="term" value="F:RNA binding"/>
    <property type="evidence" value="ECO:0007669"/>
    <property type="project" value="InterPro"/>
</dbReference>
<evidence type="ECO:0000259" key="6">
    <source>
        <dbReference type="PROSITE" id="PS50507"/>
    </source>
</evidence>
<keyword evidence="5" id="KW-0693">Viral RNA replication</keyword>
<reference evidence="7" key="1">
    <citation type="journal article" date="2016" name="Arch. Virol.">
        <title>A novel monopartite dsRNA virus isolated from the entomopathogenic and nematophagous fungus Purpureocillium lilacinum.</title>
        <authorList>
            <person name="Herrero N."/>
        </authorList>
    </citation>
    <scope>NUCLEOTIDE SEQUENCE</scope>
    <source>
        <strain evidence="7">MB PLI-6</strain>
    </source>
</reference>
<feature type="domain" description="RdRp catalytic" evidence="6">
    <location>
        <begin position="605"/>
        <end position="728"/>
    </location>
</feature>
<dbReference type="GO" id="GO:0039694">
    <property type="term" value="P:viral RNA genome replication"/>
    <property type="evidence" value="ECO:0007669"/>
    <property type="project" value="InterPro"/>
</dbReference>
<accession>A0A1C9H5X8</accession>
<dbReference type="PROSITE" id="PS50507">
    <property type="entry name" value="RDRP_SSRNA_POS"/>
    <property type="match status" value="1"/>
</dbReference>
<evidence type="ECO:0000256" key="2">
    <source>
        <dbReference type="ARBA" id="ARBA00022679"/>
    </source>
</evidence>
<dbReference type="InterPro" id="IPR043502">
    <property type="entry name" value="DNA/RNA_pol_sf"/>
</dbReference>
<dbReference type="EMBL" id="KU747155">
    <property type="protein sequence ID" value="AOO52900.1"/>
    <property type="molecule type" value="Genomic_RNA"/>
</dbReference>
<evidence type="ECO:0000256" key="5">
    <source>
        <dbReference type="ARBA" id="ARBA00022953"/>
    </source>
</evidence>
<sequence>MADRSLASDQELEALVTAFNAHFKTTASPEAVKKLLGSPHVRGWYAEYRQEQAREKGLPEDWADVGLTAKEWTDAQAARKLRREARAEAARLLSAEAEKYDAAVRRVNKQCAAALDQAATPMALALEGGYEQLPLAAQIRVESQGDPEARSKTLKSELREARAAWVAKARSGEAPFSLVIPLDGPTWSSPAYGLLDEGILLATVSRVARKWRALRDSVFKRVPCDTPQSHVSGQRHMFWSARVQEAVDHVDTYKLVQAMPEADRVRMAWKYLNRRKTQASRARDDATSTHLPRLQAAALWLALDDFQLTPARASILAHSEYRRRRFEKPERVIKSTEWLGGTPNPLPSVAEGPASSKWETAKSNSERLAALEDDAPFRPTSVARLDGRLELPSGCRPQSFVLPGGPALEYLRERRPSLLKYLGPSDANVGGSWDTSKWSFEVAMTPNKGFGHAGDLRRALRSGHKSLKLGRLPQPSLRALECVKVNGRAYPGVLSSRVGSNRKQVFASCVEIAKREYAEAKQRFEPDLSFWVCGGRGKPSQRVQPGDRLKSRLILMPETPSAILESAFAQPFTDMLKAVGGDIMIGSSMTDRGFRRVLSPIEDALHVKAFDWSGFDSRVREDMIVAAFGVVRACFKGDDEMLDNVFMRFISHFLVKRVVTPGGWVYTLANGVPSGSPFTSIIDSLVNWLVIVDLEICGGGPQAPRINRRRVYGDDFAQAFYSRCMSKESYIRLAYNKWGFVAKESAALEGVAITTTADTSLPFLSFRFPNGLPARPVDDAIKIGLLPQKARFGYSQQAARVMYLDHFAPYDPETAEYHRGYFTWLSTKIPGGTFTDGRSNPDMVTPWLIKAMVNFVAAGFAPGVVSLGEWFRQEDPRRWPERWVPRTCGRSPPRPTWGQGKMRAALSTLRWGNCAETTYARLRFETL</sequence>
<evidence type="ECO:0000313" key="7">
    <source>
        <dbReference type="EMBL" id="AOO52900.1"/>
    </source>
</evidence>
<keyword evidence="2" id="KW-0808">Transferase</keyword>
<name>A0A1C9H5X8_9VIRU</name>
<dbReference type="GO" id="GO:0006351">
    <property type="term" value="P:DNA-templated transcription"/>
    <property type="evidence" value="ECO:0007669"/>
    <property type="project" value="InterPro"/>
</dbReference>
<dbReference type="Gene3D" id="3.30.70.270">
    <property type="match status" value="1"/>
</dbReference>
<evidence type="ECO:0000256" key="4">
    <source>
        <dbReference type="ARBA" id="ARBA00022741"/>
    </source>
</evidence>